<accession>A0A2T7P8B2</accession>
<keyword evidence="9" id="KW-1185">Reference proteome</keyword>
<feature type="active site" description="Proton donor" evidence="4">
    <location>
        <position position="39"/>
    </location>
</feature>
<feature type="domain" description="NADP-dependent oxidoreductase" evidence="7">
    <location>
        <begin position="16"/>
        <end position="264"/>
    </location>
</feature>
<dbReference type="PROSITE" id="PS00798">
    <property type="entry name" value="ALDOKETO_REDUCTASE_1"/>
    <property type="match status" value="1"/>
</dbReference>
<comment type="similarity">
    <text evidence="1">Belongs to the aldo/keto reductase family.</text>
</comment>
<comment type="caution">
    <text evidence="8">The sequence shown here is derived from an EMBL/GenBank/DDBJ whole genome shotgun (WGS) entry which is preliminary data.</text>
</comment>
<dbReference type="STRING" id="400727.A0A2T7P8B2"/>
<dbReference type="SUPFAM" id="SSF51430">
    <property type="entry name" value="NAD(P)-linked oxidoreductase"/>
    <property type="match status" value="1"/>
</dbReference>
<dbReference type="GO" id="GO:0016616">
    <property type="term" value="F:oxidoreductase activity, acting on the CH-OH group of donors, NAD or NADP as acceptor"/>
    <property type="evidence" value="ECO:0007669"/>
    <property type="project" value="UniProtKB-ARBA"/>
</dbReference>
<dbReference type="FunFam" id="3.20.20.100:FF:000002">
    <property type="entry name" value="2,5-diketo-D-gluconic acid reductase A"/>
    <property type="match status" value="1"/>
</dbReference>
<sequence length="278" mass="31290">MHKILTVGTFKIRGQDIVHEVLKTAIEAGYRSFDTASVYKNEVDIGRSLQILLPEHGLTREDIFLTSKLAPGDQGSGSCRKACLQSIAHLQCSYLDLFLIHWPGTRKLRPEDSRNKQNRLNSYRDMEQLLREGTVKAIGVSNFTRNHLEELLAETSVVPAVLQNEFHPHLHQKELLEWCKLKGIHFQAYSSLGTSDSHKLLSDPVVLEVAAGTSQTPAQVLLRWAVQQDVGVLPKSTSPKHLRENCDIFSFKLSSDDMLRLSSIHSGTHYCWNPELVA</sequence>
<dbReference type="PANTHER" id="PTHR43827:SF3">
    <property type="entry name" value="NADP-DEPENDENT OXIDOREDUCTASE DOMAIN-CONTAINING PROTEIN"/>
    <property type="match status" value="1"/>
</dbReference>
<reference evidence="8 9" key="1">
    <citation type="submission" date="2018-04" db="EMBL/GenBank/DDBJ databases">
        <title>The genome of golden apple snail Pomacea canaliculata provides insight into stress tolerance and invasive adaptation.</title>
        <authorList>
            <person name="Liu C."/>
            <person name="Liu B."/>
            <person name="Ren Y."/>
            <person name="Zhang Y."/>
            <person name="Wang H."/>
            <person name="Li S."/>
            <person name="Jiang F."/>
            <person name="Yin L."/>
            <person name="Zhang G."/>
            <person name="Qian W."/>
            <person name="Fan W."/>
        </authorList>
    </citation>
    <scope>NUCLEOTIDE SEQUENCE [LARGE SCALE GENOMIC DNA]</scope>
    <source>
        <strain evidence="8">SZHN2017</strain>
        <tissue evidence="8">Muscle</tissue>
    </source>
</reference>
<organism evidence="8 9">
    <name type="scientific">Pomacea canaliculata</name>
    <name type="common">Golden apple snail</name>
    <dbReference type="NCBI Taxonomy" id="400727"/>
    <lineage>
        <taxon>Eukaryota</taxon>
        <taxon>Metazoa</taxon>
        <taxon>Spiralia</taxon>
        <taxon>Lophotrochozoa</taxon>
        <taxon>Mollusca</taxon>
        <taxon>Gastropoda</taxon>
        <taxon>Caenogastropoda</taxon>
        <taxon>Architaenioglossa</taxon>
        <taxon>Ampullarioidea</taxon>
        <taxon>Ampullariidae</taxon>
        <taxon>Pomacea</taxon>
    </lineage>
</organism>
<evidence type="ECO:0000259" key="7">
    <source>
        <dbReference type="Pfam" id="PF00248"/>
    </source>
</evidence>
<evidence type="ECO:0000256" key="3">
    <source>
        <dbReference type="ARBA" id="ARBA00023002"/>
    </source>
</evidence>
<evidence type="ECO:0000256" key="5">
    <source>
        <dbReference type="PIRSR" id="PIRSR000097-2"/>
    </source>
</evidence>
<evidence type="ECO:0000256" key="6">
    <source>
        <dbReference type="PIRSR" id="PIRSR000097-3"/>
    </source>
</evidence>
<dbReference type="PIRSF" id="PIRSF000097">
    <property type="entry name" value="AKR"/>
    <property type="match status" value="1"/>
</dbReference>
<dbReference type="InterPro" id="IPR023210">
    <property type="entry name" value="NADP_OxRdtase_dom"/>
</dbReference>
<dbReference type="CDD" id="cd19136">
    <property type="entry name" value="AKR_DrGR-like"/>
    <property type="match status" value="1"/>
</dbReference>
<keyword evidence="3" id="KW-0560">Oxidoreductase</keyword>
<dbReference type="InterPro" id="IPR036812">
    <property type="entry name" value="NAD(P)_OxRdtase_dom_sf"/>
</dbReference>
<proteinExistence type="inferred from homology"/>
<protein>
    <recommendedName>
        <fullName evidence="7">NADP-dependent oxidoreductase domain-containing protein</fullName>
    </recommendedName>
</protein>
<dbReference type="PRINTS" id="PR00069">
    <property type="entry name" value="ALDKETRDTASE"/>
</dbReference>
<evidence type="ECO:0000313" key="9">
    <source>
        <dbReference type="Proteomes" id="UP000245119"/>
    </source>
</evidence>
<name>A0A2T7P8B2_POMCA</name>
<dbReference type="InterPro" id="IPR020471">
    <property type="entry name" value="AKR"/>
</dbReference>
<dbReference type="EMBL" id="PZQS01000005">
    <property type="protein sequence ID" value="PVD29665.1"/>
    <property type="molecule type" value="Genomic_DNA"/>
</dbReference>
<dbReference type="Pfam" id="PF00248">
    <property type="entry name" value="Aldo_ket_red"/>
    <property type="match status" value="1"/>
</dbReference>
<gene>
    <name evidence="8" type="ORF">C0Q70_08920</name>
</gene>
<dbReference type="AlphaFoldDB" id="A0A2T7P8B2"/>
<feature type="binding site" evidence="5">
    <location>
        <position position="101"/>
    </location>
    <ligand>
        <name>substrate</name>
    </ligand>
</feature>
<evidence type="ECO:0000256" key="4">
    <source>
        <dbReference type="PIRSR" id="PIRSR000097-1"/>
    </source>
</evidence>
<evidence type="ECO:0000313" key="8">
    <source>
        <dbReference type="EMBL" id="PVD29665.1"/>
    </source>
</evidence>
<feature type="site" description="Lowers pKa of active site Tyr" evidence="6">
    <location>
        <position position="68"/>
    </location>
</feature>
<evidence type="ECO:0000256" key="1">
    <source>
        <dbReference type="ARBA" id="ARBA00007905"/>
    </source>
</evidence>
<dbReference type="PANTHER" id="PTHR43827">
    <property type="entry name" value="2,5-DIKETO-D-GLUCONIC ACID REDUCTASE"/>
    <property type="match status" value="1"/>
</dbReference>
<dbReference type="Gene3D" id="3.20.20.100">
    <property type="entry name" value="NADP-dependent oxidoreductase domain"/>
    <property type="match status" value="1"/>
</dbReference>
<dbReference type="PROSITE" id="PS00062">
    <property type="entry name" value="ALDOKETO_REDUCTASE_2"/>
    <property type="match status" value="1"/>
</dbReference>
<dbReference type="OrthoDB" id="416253at2759"/>
<dbReference type="InterPro" id="IPR018170">
    <property type="entry name" value="Aldo/ket_reductase_CS"/>
</dbReference>
<keyword evidence="2" id="KW-0521">NADP</keyword>
<dbReference type="Proteomes" id="UP000245119">
    <property type="component" value="Linkage Group LG5"/>
</dbReference>
<evidence type="ECO:0000256" key="2">
    <source>
        <dbReference type="ARBA" id="ARBA00022857"/>
    </source>
</evidence>